<evidence type="ECO:0000313" key="2">
    <source>
        <dbReference type="Proteomes" id="UP001157502"/>
    </source>
</evidence>
<organism evidence="1 2">
    <name type="scientific">Dallia pectoralis</name>
    <name type="common">Alaska blackfish</name>
    <dbReference type="NCBI Taxonomy" id="75939"/>
    <lineage>
        <taxon>Eukaryota</taxon>
        <taxon>Metazoa</taxon>
        <taxon>Chordata</taxon>
        <taxon>Craniata</taxon>
        <taxon>Vertebrata</taxon>
        <taxon>Euteleostomi</taxon>
        <taxon>Actinopterygii</taxon>
        <taxon>Neopterygii</taxon>
        <taxon>Teleostei</taxon>
        <taxon>Protacanthopterygii</taxon>
        <taxon>Esociformes</taxon>
        <taxon>Umbridae</taxon>
        <taxon>Dallia</taxon>
    </lineage>
</organism>
<reference evidence="1" key="1">
    <citation type="submission" date="2021-05" db="EMBL/GenBank/DDBJ databases">
        <authorList>
            <person name="Pan Q."/>
            <person name="Jouanno E."/>
            <person name="Zahm M."/>
            <person name="Klopp C."/>
            <person name="Cabau C."/>
            <person name="Louis A."/>
            <person name="Berthelot C."/>
            <person name="Parey E."/>
            <person name="Roest Crollius H."/>
            <person name="Montfort J."/>
            <person name="Robinson-Rechavi M."/>
            <person name="Bouchez O."/>
            <person name="Lampietro C."/>
            <person name="Lopez Roques C."/>
            <person name="Donnadieu C."/>
            <person name="Postlethwait J."/>
            <person name="Bobe J."/>
            <person name="Dillon D."/>
            <person name="Chandos A."/>
            <person name="von Hippel F."/>
            <person name="Guiguen Y."/>
        </authorList>
    </citation>
    <scope>NUCLEOTIDE SEQUENCE</scope>
    <source>
        <strain evidence="1">YG-Jan2019</strain>
    </source>
</reference>
<proteinExistence type="predicted"/>
<dbReference type="EMBL" id="CM055753">
    <property type="protein sequence ID" value="KAJ7991902.1"/>
    <property type="molecule type" value="Genomic_DNA"/>
</dbReference>
<evidence type="ECO:0000313" key="1">
    <source>
        <dbReference type="EMBL" id="KAJ7991902.1"/>
    </source>
</evidence>
<name>A0ACC2FKN6_DALPE</name>
<gene>
    <name evidence="1" type="ORF">DPEC_G00288680</name>
</gene>
<comment type="caution">
    <text evidence="1">The sequence shown here is derived from an EMBL/GenBank/DDBJ whole genome shotgun (WGS) entry which is preliminary data.</text>
</comment>
<accession>A0ACC2FKN6</accession>
<dbReference type="Proteomes" id="UP001157502">
    <property type="component" value="Chromosome 26"/>
</dbReference>
<sequence length="121" mass="12986">MPFGHYNVVWNERCVRDNSSTSVPGTGYRVTLATAQPTRSGSTARGPVARTTGERVTGVSGARVRRLIKRSRGQTPPGGVACASQPPDARQTNSLGDALVGLRLRTGSQDCRYYRIPVKAN</sequence>
<keyword evidence="2" id="KW-1185">Reference proteome</keyword>
<protein>
    <submittedName>
        <fullName evidence="1">Uncharacterized protein</fullName>
    </submittedName>
</protein>